<gene>
    <name evidence="2" type="ORF">MNBD_CHLOROFLEXI01-377</name>
</gene>
<sequence length="456" mass="48715">MSEQESWLDANFIQRLQGRTVQPGIIRLDMGREVVSRLVQMAEQHPLLQELGRRWQSSLMAQSEQLPIVYARPAVVEPVNTAVSTQPRQPHQPQTVKPIVIPPKRTPSDNQSGKRPFTQPNQPENRAVPSQQPQTTKSGIDSLPMAKSNAVTARPKLVEKVVSQKQKQQPVSTLADNQPEAKALQGKTARPELVEGAVSSNNPQPSPSIGETDTPLPLATSPNQSATVATATTKPVSTLKAQPRAVVQGKKVTSKKGKASSNAPSASQSTLVLATHAPRVPRKTEPVGKAQPPIIASSQQSQPRTASVMPVVKPQPLTSKRSAAKPALPAVKSTVGKRIIGGSPPSGSKSTTRLPVVRPFHASPKREASQMPLPAQPAPRTAVTPTVASRPTMGAASNVIQRQVDETANGGETAPSTRSGRAVSPEVNINEIVEEVQRQFMRQLAIEGERRGAALC</sequence>
<feature type="compositionally biased region" description="Polar residues" evidence="1">
    <location>
        <begin position="220"/>
        <end position="240"/>
    </location>
</feature>
<dbReference type="AlphaFoldDB" id="A0A3B0VAZ9"/>
<feature type="compositionally biased region" description="Polar residues" evidence="1">
    <location>
        <begin position="198"/>
        <end position="211"/>
    </location>
</feature>
<feature type="compositionally biased region" description="Polar residues" evidence="1">
    <location>
        <begin position="259"/>
        <end position="272"/>
    </location>
</feature>
<feature type="compositionally biased region" description="Polar residues" evidence="1">
    <location>
        <begin position="81"/>
        <end position="95"/>
    </location>
</feature>
<name>A0A3B0VAZ9_9ZZZZ</name>
<feature type="compositionally biased region" description="Low complexity" evidence="1">
    <location>
        <begin position="290"/>
        <end position="303"/>
    </location>
</feature>
<proteinExistence type="predicted"/>
<dbReference type="EMBL" id="UOEU01000811">
    <property type="protein sequence ID" value="VAW40755.1"/>
    <property type="molecule type" value="Genomic_DNA"/>
</dbReference>
<organism evidence="2">
    <name type="scientific">hydrothermal vent metagenome</name>
    <dbReference type="NCBI Taxonomy" id="652676"/>
    <lineage>
        <taxon>unclassified sequences</taxon>
        <taxon>metagenomes</taxon>
        <taxon>ecological metagenomes</taxon>
    </lineage>
</organism>
<accession>A0A3B0VAZ9</accession>
<feature type="region of interest" description="Disordered" evidence="1">
    <location>
        <begin position="159"/>
        <end position="308"/>
    </location>
</feature>
<reference evidence="2" key="1">
    <citation type="submission" date="2018-06" db="EMBL/GenBank/DDBJ databases">
        <authorList>
            <person name="Zhirakovskaya E."/>
        </authorList>
    </citation>
    <scope>NUCLEOTIDE SEQUENCE</scope>
</reference>
<feature type="region of interest" description="Disordered" evidence="1">
    <location>
        <begin position="363"/>
        <end position="423"/>
    </location>
</feature>
<feature type="compositionally biased region" description="Low complexity" evidence="1">
    <location>
        <begin position="160"/>
        <end position="171"/>
    </location>
</feature>
<evidence type="ECO:0000313" key="2">
    <source>
        <dbReference type="EMBL" id="VAW40755.1"/>
    </source>
</evidence>
<feature type="region of interest" description="Disordered" evidence="1">
    <location>
        <begin position="81"/>
        <end position="147"/>
    </location>
</feature>
<protein>
    <submittedName>
        <fullName evidence="2">Uncharacterized protein</fullName>
    </submittedName>
</protein>
<evidence type="ECO:0000256" key="1">
    <source>
        <dbReference type="SAM" id="MobiDB-lite"/>
    </source>
</evidence>
<feature type="compositionally biased region" description="Polar residues" evidence="1">
    <location>
        <begin position="108"/>
        <end position="139"/>
    </location>
</feature>